<name>A0A137PGK1_CONC2</name>
<reference evidence="2 3" key="1">
    <citation type="journal article" date="2015" name="Genome Biol. Evol.">
        <title>Phylogenomic analyses indicate that early fungi evolved digesting cell walls of algal ancestors of land plants.</title>
        <authorList>
            <person name="Chang Y."/>
            <person name="Wang S."/>
            <person name="Sekimoto S."/>
            <person name="Aerts A.L."/>
            <person name="Choi C."/>
            <person name="Clum A."/>
            <person name="LaButti K.M."/>
            <person name="Lindquist E.A."/>
            <person name="Yee Ngan C."/>
            <person name="Ohm R.A."/>
            <person name="Salamov A.A."/>
            <person name="Grigoriev I.V."/>
            <person name="Spatafora J.W."/>
            <person name="Berbee M.L."/>
        </authorList>
    </citation>
    <scope>NUCLEOTIDE SEQUENCE [LARGE SCALE GENOMIC DNA]</scope>
    <source>
        <strain evidence="2 3">NRRL 28638</strain>
    </source>
</reference>
<dbReference type="Proteomes" id="UP000070444">
    <property type="component" value="Unassembled WGS sequence"/>
</dbReference>
<dbReference type="SUPFAM" id="SSF54236">
    <property type="entry name" value="Ubiquitin-like"/>
    <property type="match status" value="2"/>
</dbReference>
<proteinExistence type="predicted"/>
<evidence type="ECO:0000313" key="3">
    <source>
        <dbReference type="Proteomes" id="UP000070444"/>
    </source>
</evidence>
<dbReference type="AlphaFoldDB" id="A0A137PGK1"/>
<sequence>GTSLTLIATLDLTIKRLKLSIERITGRSLIDKFLVFRGTILRDSESLEALGIRNLDIIHCCNNLLPVSLRKPVKITVFVKMEDKKELPVIVDNCVKGEEFEKLIKSAVGYSKNEYYLVFMGKTLKLDCSLAENGVNEFSDVELKLKSNGKVD</sequence>
<dbReference type="InterPro" id="IPR000626">
    <property type="entry name" value="Ubiquitin-like_dom"/>
</dbReference>
<dbReference type="PROSITE" id="PS50053">
    <property type="entry name" value="UBIQUITIN_2"/>
    <property type="match status" value="2"/>
</dbReference>
<feature type="non-terminal residue" evidence="2">
    <location>
        <position position="1"/>
    </location>
</feature>
<keyword evidence="3" id="KW-1185">Reference proteome</keyword>
<dbReference type="Gene3D" id="3.10.20.90">
    <property type="entry name" value="Phosphatidylinositol 3-kinase Catalytic Subunit, Chain A, domain 1"/>
    <property type="match status" value="2"/>
</dbReference>
<protein>
    <recommendedName>
        <fullName evidence="1">Ubiquitin-like domain-containing protein</fullName>
    </recommendedName>
</protein>
<feature type="domain" description="Ubiquitin-like" evidence="1">
    <location>
        <begin position="75"/>
        <end position="150"/>
    </location>
</feature>
<feature type="domain" description="Ubiquitin-like" evidence="1">
    <location>
        <begin position="1"/>
        <end position="59"/>
    </location>
</feature>
<organism evidence="2 3">
    <name type="scientific">Conidiobolus coronatus (strain ATCC 28846 / CBS 209.66 / NRRL 28638)</name>
    <name type="common">Delacroixia coronata</name>
    <dbReference type="NCBI Taxonomy" id="796925"/>
    <lineage>
        <taxon>Eukaryota</taxon>
        <taxon>Fungi</taxon>
        <taxon>Fungi incertae sedis</taxon>
        <taxon>Zoopagomycota</taxon>
        <taxon>Entomophthoromycotina</taxon>
        <taxon>Entomophthoromycetes</taxon>
        <taxon>Entomophthorales</taxon>
        <taxon>Ancylistaceae</taxon>
        <taxon>Conidiobolus</taxon>
    </lineage>
</organism>
<evidence type="ECO:0000259" key="1">
    <source>
        <dbReference type="PROSITE" id="PS50053"/>
    </source>
</evidence>
<accession>A0A137PGK1</accession>
<dbReference type="EMBL" id="KQ964427">
    <property type="protein sequence ID" value="KXN74133.1"/>
    <property type="molecule type" value="Genomic_DNA"/>
</dbReference>
<dbReference type="CDD" id="cd17039">
    <property type="entry name" value="Ubl_ubiquitin_like"/>
    <property type="match status" value="1"/>
</dbReference>
<dbReference type="Pfam" id="PF00240">
    <property type="entry name" value="ubiquitin"/>
    <property type="match status" value="1"/>
</dbReference>
<evidence type="ECO:0000313" key="2">
    <source>
        <dbReference type="EMBL" id="KXN74133.1"/>
    </source>
</evidence>
<gene>
    <name evidence="2" type="ORF">CONCODRAFT_2845</name>
</gene>
<dbReference type="InterPro" id="IPR029071">
    <property type="entry name" value="Ubiquitin-like_domsf"/>
</dbReference>